<name>A0A4Q2A6N0_9BURK</name>
<comment type="caution">
    <text evidence="3">The sequence shown here is derived from an EMBL/GenBank/DDBJ whole genome shotgun (WGS) entry which is preliminary data.</text>
</comment>
<keyword evidence="2" id="KW-0802">TPR repeat</keyword>
<keyword evidence="1" id="KW-0677">Repeat</keyword>
<evidence type="ECO:0000256" key="1">
    <source>
        <dbReference type="ARBA" id="ARBA00022737"/>
    </source>
</evidence>
<gene>
    <name evidence="3" type="ORF">D1006_33145</name>
</gene>
<dbReference type="Pfam" id="PF13432">
    <property type="entry name" value="TPR_16"/>
    <property type="match status" value="3"/>
</dbReference>
<accession>A0A4Q2A6N0</accession>
<dbReference type="AlphaFoldDB" id="A0A4Q2A6N0"/>
<organism evidence="3 4">
    <name type="scientific">Burkholderia stabilis</name>
    <dbReference type="NCBI Taxonomy" id="95485"/>
    <lineage>
        <taxon>Bacteria</taxon>
        <taxon>Pseudomonadati</taxon>
        <taxon>Pseudomonadota</taxon>
        <taxon>Betaproteobacteria</taxon>
        <taxon>Burkholderiales</taxon>
        <taxon>Burkholderiaceae</taxon>
        <taxon>Burkholderia</taxon>
        <taxon>Burkholderia cepacia complex</taxon>
    </lineage>
</organism>
<sequence length="316" mass="33811">MNLRGLSAMSAGRFEAAVADFLELGESNRNPTLQYNIAYASAMQGIFEPAALLGAACLDTIPGAALLKLQALHRLERFDEAVHMAAPRADHPDSPSEFVGAYAALLFDMNKPDQARLYASRSPESVDSLAITGLMELEAGNLDRATELLGQASDRNPREARAVLGRGLCLLAEERYAEAASILDRAAEQLPRHAGSWLAAGWAWLFDGNSVAAGARFQHATTIDRGFAEAHGSLAVALRVQGRHDNARHHAEIALRLDPTSLSAALAKTLEIEAANEIVSTHALKEAILNRPFGTPGRTLAKSLTTFGLGRARLST</sequence>
<dbReference type="Gene3D" id="1.25.40.10">
    <property type="entry name" value="Tetratricopeptide repeat domain"/>
    <property type="match status" value="2"/>
</dbReference>
<dbReference type="SUPFAM" id="SSF48452">
    <property type="entry name" value="TPR-like"/>
    <property type="match status" value="2"/>
</dbReference>
<reference evidence="3 4" key="1">
    <citation type="submission" date="2018-08" db="EMBL/GenBank/DDBJ databases">
        <title>Mountain-cultivated ginseng endophyte, Burkholderia stabilis and its activity against ginseng root rot disease.</title>
        <authorList>
            <person name="Tapan Kumar M."/>
            <person name="Bae H."/>
            <person name="Shanmugam G."/>
            <person name="Jeon J."/>
        </authorList>
    </citation>
    <scope>NUCLEOTIDE SEQUENCE [LARGE SCALE GENOMIC DNA]</scope>
    <source>
        <strain evidence="3 4">EB159</strain>
    </source>
</reference>
<dbReference type="SMART" id="SM00028">
    <property type="entry name" value="TPR"/>
    <property type="match status" value="3"/>
</dbReference>
<dbReference type="InterPro" id="IPR019734">
    <property type="entry name" value="TPR_rpt"/>
</dbReference>
<dbReference type="EMBL" id="QWEX01000003">
    <property type="protein sequence ID" value="RXV65026.1"/>
    <property type="molecule type" value="Genomic_DNA"/>
</dbReference>
<protein>
    <submittedName>
        <fullName evidence="3">Uncharacterized protein</fullName>
    </submittedName>
</protein>
<evidence type="ECO:0000313" key="3">
    <source>
        <dbReference type="EMBL" id="RXV65026.1"/>
    </source>
</evidence>
<evidence type="ECO:0000313" key="4">
    <source>
        <dbReference type="Proteomes" id="UP000289650"/>
    </source>
</evidence>
<dbReference type="InterPro" id="IPR051012">
    <property type="entry name" value="CellSynth/LPSAsmb/PSIAsmb"/>
</dbReference>
<dbReference type="PANTHER" id="PTHR45586:SF1">
    <property type="entry name" value="LIPOPOLYSACCHARIDE ASSEMBLY PROTEIN B"/>
    <property type="match status" value="1"/>
</dbReference>
<dbReference type="InterPro" id="IPR011990">
    <property type="entry name" value="TPR-like_helical_dom_sf"/>
</dbReference>
<proteinExistence type="predicted"/>
<evidence type="ECO:0000256" key="2">
    <source>
        <dbReference type="ARBA" id="ARBA00022803"/>
    </source>
</evidence>
<dbReference type="PANTHER" id="PTHR45586">
    <property type="entry name" value="TPR REPEAT-CONTAINING PROTEIN PA4667"/>
    <property type="match status" value="1"/>
</dbReference>
<dbReference type="Proteomes" id="UP000289650">
    <property type="component" value="Unassembled WGS sequence"/>
</dbReference>